<dbReference type="AlphaFoldDB" id="A0A815WZX9"/>
<sequence>MNNFTFNNTDWFDYIFDVVIIDDDNDDDKKEVERTILEDYYEDFDIHFKPDADDDDEENFEVNENVQEEEVLSQKLIELSTGGQKRPVTTPTSSQEGNRKKRICLSKVVDIKQPSNQITSYLETMDEMFHHTLGNSMIPWSDLQAIIEYKHQIGVIQLDLKRWTRYFEAGIQQQIWSTEVKQLCTMKNIDEKQYEIYVQQYLDELNQKLKHFQEQLRDKSE</sequence>
<proteinExistence type="predicted"/>
<gene>
    <name evidence="1" type="ORF">JYZ213_LOCUS46315</name>
</gene>
<dbReference type="Proteomes" id="UP000663845">
    <property type="component" value="Unassembled WGS sequence"/>
</dbReference>
<dbReference type="EMBL" id="CAJNOG010005438">
    <property type="protein sequence ID" value="CAF1551207.1"/>
    <property type="molecule type" value="Genomic_DNA"/>
</dbReference>
<evidence type="ECO:0000313" key="2">
    <source>
        <dbReference type="Proteomes" id="UP000663845"/>
    </source>
</evidence>
<evidence type="ECO:0000313" key="1">
    <source>
        <dbReference type="EMBL" id="CAF1551207.1"/>
    </source>
</evidence>
<reference evidence="1" key="1">
    <citation type="submission" date="2021-02" db="EMBL/GenBank/DDBJ databases">
        <authorList>
            <person name="Nowell W R."/>
        </authorList>
    </citation>
    <scope>NUCLEOTIDE SEQUENCE</scope>
</reference>
<comment type="caution">
    <text evidence="1">The sequence shown here is derived from an EMBL/GenBank/DDBJ whole genome shotgun (WGS) entry which is preliminary data.</text>
</comment>
<organism evidence="1 2">
    <name type="scientific">Adineta steineri</name>
    <dbReference type="NCBI Taxonomy" id="433720"/>
    <lineage>
        <taxon>Eukaryota</taxon>
        <taxon>Metazoa</taxon>
        <taxon>Spiralia</taxon>
        <taxon>Gnathifera</taxon>
        <taxon>Rotifera</taxon>
        <taxon>Eurotatoria</taxon>
        <taxon>Bdelloidea</taxon>
        <taxon>Adinetida</taxon>
        <taxon>Adinetidae</taxon>
        <taxon>Adineta</taxon>
    </lineage>
</organism>
<protein>
    <submittedName>
        <fullName evidence="1">Uncharacterized protein</fullName>
    </submittedName>
</protein>
<accession>A0A815WZX9</accession>
<name>A0A815WZX9_9BILA</name>